<dbReference type="InterPro" id="IPR036061">
    <property type="entry name" value="CheW-like_dom_sf"/>
</dbReference>
<dbReference type="SUPFAM" id="SSF50341">
    <property type="entry name" value="CheW-like"/>
    <property type="match status" value="1"/>
</dbReference>
<feature type="modified residue" description="4-aspartylphosphate" evidence="8">
    <location>
        <position position="1171"/>
    </location>
</feature>
<dbReference type="PANTHER" id="PTHR43395">
    <property type="entry name" value="SENSOR HISTIDINE KINASE CHEA"/>
    <property type="match status" value="1"/>
</dbReference>
<dbReference type="RefSeq" id="WP_221005633.1">
    <property type="nucleotide sequence ID" value="NZ_CP081150.1"/>
</dbReference>
<accession>A0ABX8Z7X1</accession>
<evidence type="ECO:0000313" key="14">
    <source>
        <dbReference type="EMBL" id="QZA77250.1"/>
    </source>
</evidence>
<comment type="catalytic activity">
    <reaction evidence="1">
        <text>ATP + protein L-histidine = ADP + protein N-phospho-L-histidine.</text>
        <dbReference type="EC" id="2.7.13.3"/>
    </reaction>
</comment>
<keyword evidence="4" id="KW-0808">Transferase</keyword>
<feature type="coiled-coil region" evidence="9">
    <location>
        <begin position="670"/>
        <end position="701"/>
    </location>
</feature>
<keyword evidence="15" id="KW-1185">Reference proteome</keyword>
<evidence type="ECO:0000259" key="12">
    <source>
        <dbReference type="PROSITE" id="PS50851"/>
    </source>
</evidence>
<keyword evidence="6" id="KW-0902">Two-component regulatory system</keyword>
<evidence type="ECO:0000256" key="7">
    <source>
        <dbReference type="PROSITE-ProRule" id="PRU00110"/>
    </source>
</evidence>
<dbReference type="PROSITE" id="PS50894">
    <property type="entry name" value="HPT"/>
    <property type="match status" value="1"/>
</dbReference>
<dbReference type="InterPro" id="IPR001789">
    <property type="entry name" value="Sig_transdc_resp-reg_receiver"/>
</dbReference>
<dbReference type="SMART" id="SM00448">
    <property type="entry name" value="REC"/>
    <property type="match status" value="1"/>
</dbReference>
<feature type="domain" description="Histidine kinase" evidence="10">
    <location>
        <begin position="720"/>
        <end position="964"/>
    </location>
</feature>
<evidence type="ECO:0000256" key="8">
    <source>
        <dbReference type="PROSITE-ProRule" id="PRU00169"/>
    </source>
</evidence>
<dbReference type="CDD" id="cd00088">
    <property type="entry name" value="HPT"/>
    <property type="match status" value="1"/>
</dbReference>
<evidence type="ECO:0000256" key="2">
    <source>
        <dbReference type="ARBA" id="ARBA00012438"/>
    </source>
</evidence>
<dbReference type="SUPFAM" id="SSF55874">
    <property type="entry name" value="ATPase domain of HSP90 chaperone/DNA topoisomerase II/histidine kinase"/>
    <property type="match status" value="1"/>
</dbReference>
<evidence type="ECO:0000256" key="6">
    <source>
        <dbReference type="ARBA" id="ARBA00023012"/>
    </source>
</evidence>
<dbReference type="InterPro" id="IPR005467">
    <property type="entry name" value="His_kinase_dom"/>
</dbReference>
<dbReference type="InterPro" id="IPR036641">
    <property type="entry name" value="HPT_dom_sf"/>
</dbReference>
<dbReference type="InterPro" id="IPR004105">
    <property type="entry name" value="CheA-like_dim"/>
</dbReference>
<feature type="domain" description="HPt" evidence="13">
    <location>
        <begin position="482"/>
        <end position="582"/>
    </location>
</feature>
<dbReference type="SMART" id="SM00260">
    <property type="entry name" value="CheW"/>
    <property type="match status" value="1"/>
</dbReference>
<keyword evidence="3 8" id="KW-0597">Phosphoprotein</keyword>
<dbReference type="InterPro" id="IPR051315">
    <property type="entry name" value="Bact_Chemotaxis_CheA"/>
</dbReference>
<dbReference type="PROSITE" id="PS50851">
    <property type="entry name" value="CHEW"/>
    <property type="match status" value="1"/>
</dbReference>
<protein>
    <recommendedName>
        <fullName evidence="2">histidine kinase</fullName>
        <ecNumber evidence="2">2.7.13.3</ecNumber>
    </recommendedName>
</protein>
<evidence type="ECO:0000259" key="10">
    <source>
        <dbReference type="PROSITE" id="PS50109"/>
    </source>
</evidence>
<dbReference type="InterPro" id="IPR003594">
    <property type="entry name" value="HATPase_dom"/>
</dbReference>
<organism evidence="14 15">
    <name type="scientific">Deefgea tanakiae</name>
    <dbReference type="NCBI Taxonomy" id="2865840"/>
    <lineage>
        <taxon>Bacteria</taxon>
        <taxon>Pseudomonadati</taxon>
        <taxon>Pseudomonadota</taxon>
        <taxon>Betaproteobacteria</taxon>
        <taxon>Neisseriales</taxon>
        <taxon>Chitinibacteraceae</taxon>
        <taxon>Deefgea</taxon>
    </lineage>
</organism>
<dbReference type="SMART" id="SM00387">
    <property type="entry name" value="HATPase_c"/>
    <property type="match status" value="1"/>
</dbReference>
<name>A0ABX8Z7X1_9NEIS</name>
<evidence type="ECO:0000256" key="4">
    <source>
        <dbReference type="ARBA" id="ARBA00022679"/>
    </source>
</evidence>
<evidence type="ECO:0000256" key="5">
    <source>
        <dbReference type="ARBA" id="ARBA00022777"/>
    </source>
</evidence>
<keyword evidence="5" id="KW-0418">Kinase</keyword>
<dbReference type="PROSITE" id="PS50109">
    <property type="entry name" value="HIS_KIN"/>
    <property type="match status" value="1"/>
</dbReference>
<feature type="domain" description="Response regulatory" evidence="11">
    <location>
        <begin position="1122"/>
        <end position="1238"/>
    </location>
</feature>
<dbReference type="EMBL" id="CP081150">
    <property type="protein sequence ID" value="QZA77250.1"/>
    <property type="molecule type" value="Genomic_DNA"/>
</dbReference>
<evidence type="ECO:0000313" key="15">
    <source>
        <dbReference type="Proteomes" id="UP000825679"/>
    </source>
</evidence>
<dbReference type="InterPro" id="IPR002545">
    <property type="entry name" value="CheW-lke_dom"/>
</dbReference>
<dbReference type="EC" id="2.7.13.3" evidence="2"/>
<evidence type="ECO:0000256" key="3">
    <source>
        <dbReference type="ARBA" id="ARBA00022553"/>
    </source>
</evidence>
<evidence type="ECO:0000259" key="13">
    <source>
        <dbReference type="PROSITE" id="PS50894"/>
    </source>
</evidence>
<gene>
    <name evidence="14" type="ORF">K4H28_13295</name>
</gene>
<evidence type="ECO:0000256" key="9">
    <source>
        <dbReference type="SAM" id="Coils"/>
    </source>
</evidence>
<dbReference type="InterPro" id="IPR008207">
    <property type="entry name" value="Sig_transdc_His_kin_Hpt_dom"/>
</dbReference>
<dbReference type="Pfam" id="PF02518">
    <property type="entry name" value="HATPase_c"/>
    <property type="match status" value="1"/>
</dbReference>
<feature type="domain" description="CheW-like" evidence="12">
    <location>
        <begin position="966"/>
        <end position="1103"/>
    </location>
</feature>
<dbReference type="Pfam" id="PF01627">
    <property type="entry name" value="Hpt"/>
    <property type="match status" value="1"/>
</dbReference>
<dbReference type="SUPFAM" id="SSF52172">
    <property type="entry name" value="CheY-like"/>
    <property type="match status" value="1"/>
</dbReference>
<reference evidence="14 15" key="1">
    <citation type="submission" date="2021-08" db="EMBL/GenBank/DDBJ databases">
        <title>complete genome sequencing of Deefgea sp. D25.</title>
        <authorList>
            <person name="Bae J.-W."/>
            <person name="Gim D.-H."/>
        </authorList>
    </citation>
    <scope>NUCLEOTIDE SEQUENCE [LARGE SCALE GENOMIC DNA]</scope>
    <source>
        <strain evidence="14 15">D25</strain>
    </source>
</reference>
<keyword evidence="9" id="KW-0175">Coiled coil</keyword>
<dbReference type="InterPro" id="IPR036890">
    <property type="entry name" value="HATPase_C_sf"/>
</dbReference>
<dbReference type="Pfam" id="PF01584">
    <property type="entry name" value="CheW"/>
    <property type="match status" value="1"/>
</dbReference>
<dbReference type="SMART" id="SM01231">
    <property type="entry name" value="H-kinase_dim"/>
    <property type="match status" value="1"/>
</dbReference>
<dbReference type="PANTHER" id="PTHR43395:SF8">
    <property type="entry name" value="HISTIDINE KINASE"/>
    <property type="match status" value="1"/>
</dbReference>
<sequence length="1244" mass="135812">MLAESSAALLAALATAIANCHEADQSDQQAALLDAITTTHQLGELAEQAGQIGFWSCCCILAEQLASCTDAPTHMPPSELALVTADYLAKPEASQRQALLELLTSEHWPAPLSIETQNTVTELLEQDAAALLAEQIECIEMISPDNLLSANSAPTSAPNKDESAELLASLAALQIKAAEFDEEHIDVFGLLDELGQLLQGNWQASQITDLLLALSLTAQVEQKVTLDALCQHLNVLLAEHDNLPQVAMGEQLPLLLLDALMSEPEQLTELIERAELMLFNAEDHETECSNIANESLGNEPLKHNDFDQVLTANTSVVGEDMLLILNEELDQIALQLADILTLLNEENDAPADAITEICELLERLTHACYDIGMPPLGDYLAALNLRIFSTIETGWNDSFSDLLLMLTQWLIQYCAAPQDENCVEALLGVLILMDEDDALLLADLRVRLLEQQVSAVTPNHLPERQKVAQLSDVSLAVPDDISAELMEGLLQELPVQAGAFAQAMQKVVSGQGSMADLDIAKRAAHTLKGAANTVGIAGVANLTHHLEDILIALSESGNLPGAAMANLLTEAGDCLESMAEALMGSGPVPSDSVSVFQRVLDLANLIDIDGINTEGISSEANISNIHKTIPDSALIEAQQEQLEAMVRIPAKLVDEMLNLLGESIVSVAQMRELLAQSSEVNRRMRAQNQNVQQLVGELEQRIEVRSLGVATPAANQDFDALEFESYNELHSISRRLTEATTDSRELGLETESLYQRLGEAIEAQHRLQVNNQEVVMRTRMVPVSTIEARLQRAARQTARLLDKDVALNLHGEHTLVDSHLLNTIVDPLMHVLRNAIDHGIETPELRLAKGKPEQGQIRLAFAREGNSIVVRCKDDGAGLDLASIRSKAERLGLIDGQTLLSQNETARLILRHGFSIRDEASQVSGRGIGMDIVLSTVNALKGNLVLHTERESGLQIEMRFPVSLVASHALLVESQQQRMAISTSGILDLAYFDLTDVQIEDDQRFIQLSNNKIPLIELETLFGLPIPVSSQQKTGLPAIVLQLDSGALKAVQIQRVIDSRDIVVKDLGQFVPRIPGMLGATVLGDGGVASVVDLRELLDSELIALNALHATTQQEQAMSLPRALVIDDSISARRATTQFMRDSGFEVRPALDGLDAIEQLENWIPDIVLVDMEMPRMNGLELAAYFRAQPHLQHIPIIMITSRSTEKHRRQAELSGVSRYLVKPFNDEQLMQQVMDLMEETLVA</sequence>
<feature type="modified residue" description="Phosphohistidine" evidence="7">
    <location>
        <position position="525"/>
    </location>
</feature>
<dbReference type="SUPFAM" id="SSF47226">
    <property type="entry name" value="Histidine-containing phosphotransfer domain, HPT domain"/>
    <property type="match status" value="1"/>
</dbReference>
<dbReference type="Proteomes" id="UP000825679">
    <property type="component" value="Chromosome"/>
</dbReference>
<proteinExistence type="predicted"/>
<dbReference type="Gene3D" id="1.20.120.160">
    <property type="entry name" value="HPT domain"/>
    <property type="match status" value="1"/>
</dbReference>
<dbReference type="Gene3D" id="2.30.30.40">
    <property type="entry name" value="SH3 Domains"/>
    <property type="match status" value="1"/>
</dbReference>
<dbReference type="Gene3D" id="3.30.565.10">
    <property type="entry name" value="Histidine kinase-like ATPase, C-terminal domain"/>
    <property type="match status" value="1"/>
</dbReference>
<evidence type="ECO:0000256" key="1">
    <source>
        <dbReference type="ARBA" id="ARBA00000085"/>
    </source>
</evidence>
<dbReference type="InterPro" id="IPR011006">
    <property type="entry name" value="CheY-like_superfamily"/>
</dbReference>
<dbReference type="PROSITE" id="PS50110">
    <property type="entry name" value="RESPONSE_REGULATORY"/>
    <property type="match status" value="1"/>
</dbReference>
<dbReference type="Gene3D" id="3.40.50.2300">
    <property type="match status" value="1"/>
</dbReference>
<dbReference type="Pfam" id="PF00072">
    <property type="entry name" value="Response_reg"/>
    <property type="match status" value="1"/>
</dbReference>
<evidence type="ECO:0000259" key="11">
    <source>
        <dbReference type="PROSITE" id="PS50110"/>
    </source>
</evidence>